<gene>
    <name evidence="4" type="ORF">GCM10023335_40910</name>
</gene>
<dbReference type="SUPFAM" id="SSF53850">
    <property type="entry name" value="Periplasmic binding protein-like II"/>
    <property type="match status" value="1"/>
</dbReference>
<reference evidence="5" key="1">
    <citation type="journal article" date="2019" name="Int. J. Syst. Evol. Microbiol.">
        <title>The Global Catalogue of Microorganisms (GCM) 10K type strain sequencing project: providing services to taxonomists for standard genome sequencing and annotation.</title>
        <authorList>
            <consortium name="The Broad Institute Genomics Platform"/>
            <consortium name="The Broad Institute Genome Sequencing Center for Infectious Disease"/>
            <person name="Wu L."/>
            <person name="Ma J."/>
        </authorList>
    </citation>
    <scope>NUCLEOTIDE SEQUENCE [LARGE SCALE GENOMIC DNA]</scope>
    <source>
        <strain evidence="5">JCM 18409</strain>
    </source>
</reference>
<keyword evidence="2" id="KW-0732">Signal</keyword>
<name>A0ABP9IZI1_9ACTN</name>
<accession>A0ABP9IZI1</accession>
<comment type="caution">
    <text evidence="4">The sequence shown here is derived from an EMBL/GenBank/DDBJ whole genome shotgun (WGS) entry which is preliminary data.</text>
</comment>
<dbReference type="CDD" id="cd08506">
    <property type="entry name" value="PBP2_clavulanate_OppA2"/>
    <property type="match status" value="1"/>
</dbReference>
<dbReference type="InterPro" id="IPR030678">
    <property type="entry name" value="Peptide/Ni-bd"/>
</dbReference>
<evidence type="ECO:0000256" key="1">
    <source>
        <dbReference type="SAM" id="MobiDB-lite"/>
    </source>
</evidence>
<evidence type="ECO:0000313" key="5">
    <source>
        <dbReference type="Proteomes" id="UP001501759"/>
    </source>
</evidence>
<dbReference type="PANTHER" id="PTHR30290">
    <property type="entry name" value="PERIPLASMIC BINDING COMPONENT OF ABC TRANSPORTER"/>
    <property type="match status" value="1"/>
</dbReference>
<feature type="region of interest" description="Disordered" evidence="1">
    <location>
        <begin position="27"/>
        <end position="47"/>
    </location>
</feature>
<feature type="signal peptide" evidence="2">
    <location>
        <begin position="1"/>
        <end position="26"/>
    </location>
</feature>
<dbReference type="Proteomes" id="UP001501759">
    <property type="component" value="Unassembled WGS sequence"/>
</dbReference>
<evidence type="ECO:0000313" key="4">
    <source>
        <dbReference type="EMBL" id="GAA5015744.1"/>
    </source>
</evidence>
<evidence type="ECO:0000256" key="2">
    <source>
        <dbReference type="SAM" id="SignalP"/>
    </source>
</evidence>
<feature type="chain" id="PRO_5045789335" evidence="2">
    <location>
        <begin position="27"/>
        <end position="572"/>
    </location>
</feature>
<dbReference type="Pfam" id="PF00496">
    <property type="entry name" value="SBP_bac_5"/>
    <property type="match status" value="1"/>
</dbReference>
<dbReference type="PROSITE" id="PS51257">
    <property type="entry name" value="PROKAR_LIPOPROTEIN"/>
    <property type="match status" value="1"/>
</dbReference>
<dbReference type="InterPro" id="IPR000914">
    <property type="entry name" value="SBP_5_dom"/>
</dbReference>
<feature type="domain" description="Solute-binding protein family 5" evidence="3">
    <location>
        <begin position="94"/>
        <end position="484"/>
    </location>
</feature>
<proteinExistence type="predicted"/>
<organism evidence="4 5">
    <name type="scientific">Streptomyces siamensis</name>
    <dbReference type="NCBI Taxonomy" id="1274986"/>
    <lineage>
        <taxon>Bacteria</taxon>
        <taxon>Bacillati</taxon>
        <taxon>Actinomycetota</taxon>
        <taxon>Actinomycetes</taxon>
        <taxon>Kitasatosporales</taxon>
        <taxon>Streptomycetaceae</taxon>
        <taxon>Streptomyces</taxon>
    </lineage>
</organism>
<evidence type="ECO:0000259" key="3">
    <source>
        <dbReference type="Pfam" id="PF00496"/>
    </source>
</evidence>
<dbReference type="InterPro" id="IPR039424">
    <property type="entry name" value="SBP_5"/>
</dbReference>
<dbReference type="Gene3D" id="3.40.190.10">
    <property type="entry name" value="Periplasmic binding protein-like II"/>
    <property type="match status" value="1"/>
</dbReference>
<keyword evidence="5" id="KW-1185">Reference proteome</keyword>
<dbReference type="Gene3D" id="3.10.105.10">
    <property type="entry name" value="Dipeptide-binding Protein, Domain 3"/>
    <property type="match status" value="1"/>
</dbReference>
<dbReference type="RefSeq" id="WP_345650818.1">
    <property type="nucleotide sequence ID" value="NZ_BAABKB010000013.1"/>
</dbReference>
<dbReference type="EMBL" id="BAABKB010000013">
    <property type="protein sequence ID" value="GAA5015744.1"/>
    <property type="molecule type" value="Genomic_DNA"/>
</dbReference>
<dbReference type="PANTHER" id="PTHR30290:SF83">
    <property type="entry name" value="ABC TRANSPORTER SUBSTRATE-BINDING PROTEIN"/>
    <property type="match status" value="1"/>
</dbReference>
<dbReference type="PIRSF" id="PIRSF002741">
    <property type="entry name" value="MppA"/>
    <property type="match status" value="1"/>
</dbReference>
<protein>
    <submittedName>
        <fullName evidence="4">ABC transporter substrate-binding protein</fullName>
    </submittedName>
</protein>
<sequence>MRHPSVIARRVAAASVSLVVAAGAAACGPKDNDATSAGADSKPQKGGTLTVLNANPQEDFDPARLYTSGGGNVPSLVFRTLTTRNRENGAAGAQVVPDLATDTGRPSKNATVWTYTLKKGLKYEDGTPITSADIKYGIERSFAAELSGGAPYLRDWLIGGADYQGPYKDKKGLDSIETPDDLTIVFHLNKPEGEFPYLATQTQFTPVPKAKDTGTKYEEHPVSSGPYKVVKNENDGERLVLERNTHWSASTDAERKAYPDKIDVRSGLDSSVINQRLSASQGADAAAVTTDTNLGPAELAKVSGDKALAARVGTGHFGYTNYLAFNPKVKPFDNPKVRQAISYAVDRTSVINAAGGSSLAEPATTYLPDQKSFGYTPYDHFPAGKSGNPAKAEELLKEAGYKNGLTITLTHSNSKDFETSPEIATALQDALKKAGITVKLQGLEDNDYSDKIHSAKTEPGLFLAHWGADWPSGGPFLAPIFDGRQIVKDGANFNTGFLDDKSVNAEIDAINKLTDLDQAAQRWGALDKKIGEQALTVPLFHPVYKRLYGKDVKNIVISDWTGVLDISQVAVK</sequence>